<dbReference type="PANTHER" id="PTHR36433:SF2">
    <property type="entry name" value="YXEA FAMILY PROTEIN"/>
    <property type="match status" value="1"/>
</dbReference>
<dbReference type="InterPro" id="IPR006542">
    <property type="entry name" value="DUF1093"/>
</dbReference>
<evidence type="ECO:0000313" key="1">
    <source>
        <dbReference type="EMBL" id="UUP18797.1"/>
    </source>
</evidence>
<sequence length="115" mass="12928">MKYIIIVIVALLLLAVGVFLGLFAANSNRWFADQCYVRVGSEFAELDRAEFGDWRFQYRLSCYSENGAQTQLAFLAPKELRDGALLRLYVKGGEVTAWEEVGPDIVPPSVRPALR</sequence>
<dbReference type="EMBL" id="CP030941">
    <property type="protein sequence ID" value="UUP18797.1"/>
    <property type="molecule type" value="Genomic_DNA"/>
</dbReference>
<accession>A0ABY5MMY4</accession>
<dbReference type="Proteomes" id="UP001342418">
    <property type="component" value="Chromosome"/>
</dbReference>
<dbReference type="PANTHER" id="PTHR36433">
    <property type="entry name" value="HYPOTHETICAL CYTOSOLIC PROTEIN"/>
    <property type="match status" value="1"/>
</dbReference>
<keyword evidence="2" id="KW-1185">Reference proteome</keyword>
<reference evidence="1 2" key="1">
    <citation type="submission" date="2018-07" db="EMBL/GenBank/DDBJ databases">
        <title>Genome sequence of Nitratireductor thuwali#1536.</title>
        <authorList>
            <person name="Michoud G."/>
            <person name="Merlino G."/>
            <person name="Sefrji F.O."/>
            <person name="Daffonchio D."/>
        </authorList>
    </citation>
    <scope>NUCLEOTIDE SEQUENCE [LARGE SCALE GENOMIC DNA]</scope>
    <source>
        <strain evidence="2">Nit1536</strain>
    </source>
</reference>
<evidence type="ECO:0008006" key="3">
    <source>
        <dbReference type="Google" id="ProtNLM"/>
    </source>
</evidence>
<protein>
    <recommendedName>
        <fullName evidence="3">YxeA family protein</fullName>
    </recommendedName>
</protein>
<organism evidence="1 2">
    <name type="scientific">Nitratireductor thuwali</name>
    <dbReference type="NCBI Taxonomy" id="2267699"/>
    <lineage>
        <taxon>Bacteria</taxon>
        <taxon>Pseudomonadati</taxon>
        <taxon>Pseudomonadota</taxon>
        <taxon>Alphaproteobacteria</taxon>
        <taxon>Hyphomicrobiales</taxon>
        <taxon>Phyllobacteriaceae</taxon>
        <taxon>Nitratireductor</taxon>
    </lineage>
</organism>
<dbReference type="InterPro" id="IPR036166">
    <property type="entry name" value="YxeA-like_sf"/>
</dbReference>
<evidence type="ECO:0000313" key="2">
    <source>
        <dbReference type="Proteomes" id="UP001342418"/>
    </source>
</evidence>
<gene>
    <name evidence="1" type="ORF">NTH_03281</name>
</gene>
<name>A0ABY5MMY4_9HYPH</name>
<dbReference type="NCBIfam" id="TIGR01655">
    <property type="entry name" value="yxeA_fam"/>
    <property type="match status" value="1"/>
</dbReference>
<dbReference type="Pfam" id="PF06486">
    <property type="entry name" value="DUF1093"/>
    <property type="match status" value="1"/>
</dbReference>
<dbReference type="RefSeq" id="WP_338531000.1">
    <property type="nucleotide sequence ID" value="NZ_CP030941.1"/>
</dbReference>
<dbReference type="SUPFAM" id="SSF159121">
    <property type="entry name" value="BC4932-like"/>
    <property type="match status" value="1"/>
</dbReference>
<proteinExistence type="predicted"/>
<dbReference type="Gene3D" id="2.40.50.480">
    <property type="match status" value="1"/>
</dbReference>